<name>A0ABW8ZJ40_9BURK</name>
<proteinExistence type="predicted"/>
<dbReference type="Proteomes" id="UP001629249">
    <property type="component" value="Unassembled WGS sequence"/>
</dbReference>
<organism evidence="1 2">
    <name type="scientific">Paraburkholderia agricolaris</name>
    <dbReference type="NCBI Taxonomy" id="2152888"/>
    <lineage>
        <taxon>Bacteria</taxon>
        <taxon>Pseudomonadati</taxon>
        <taxon>Pseudomonadota</taxon>
        <taxon>Betaproteobacteria</taxon>
        <taxon>Burkholderiales</taxon>
        <taxon>Burkholderiaceae</taxon>
        <taxon>Paraburkholderia</taxon>
    </lineage>
</organism>
<gene>
    <name evidence="1" type="ORF">PQR66_09385</name>
</gene>
<accession>A0ABW8ZJ40</accession>
<dbReference type="EMBL" id="JAQQFN010000005">
    <property type="protein sequence ID" value="MFL9883237.1"/>
    <property type="molecule type" value="Genomic_DNA"/>
</dbReference>
<reference evidence="1 2" key="1">
    <citation type="journal article" date="2024" name="Chem. Sci.">
        <title>Discovery of megapolipeptins by genome mining of a Burkholderiales bacteria collection.</title>
        <authorList>
            <person name="Paulo B.S."/>
            <person name="Recchia M.J.J."/>
            <person name="Lee S."/>
            <person name="Fergusson C.H."/>
            <person name="Romanowski S.B."/>
            <person name="Hernandez A."/>
            <person name="Krull N."/>
            <person name="Liu D.Y."/>
            <person name="Cavanagh H."/>
            <person name="Bos A."/>
            <person name="Gray C.A."/>
            <person name="Murphy B.T."/>
            <person name="Linington R.G."/>
            <person name="Eustaquio A.S."/>
        </authorList>
    </citation>
    <scope>NUCLEOTIDE SEQUENCE [LARGE SCALE GENOMIC DNA]</scope>
    <source>
        <strain evidence="1 2">RL16-012-BIC-B</strain>
    </source>
</reference>
<comment type="caution">
    <text evidence="1">The sequence shown here is derived from an EMBL/GenBank/DDBJ whole genome shotgun (WGS) entry which is preliminary data.</text>
</comment>
<evidence type="ECO:0000313" key="2">
    <source>
        <dbReference type="Proteomes" id="UP001629249"/>
    </source>
</evidence>
<protein>
    <submittedName>
        <fullName evidence="1">Uncharacterized protein</fullName>
    </submittedName>
</protein>
<evidence type="ECO:0000313" key="1">
    <source>
        <dbReference type="EMBL" id="MFL9883237.1"/>
    </source>
</evidence>
<sequence length="185" mass="20776">MTINQQRISLKNLKVADFASEETLCFTATVLFDGKPIAQTRNGGHGGGTDLHPLRSTQARLAEAEALAQSLPPFVTSHGGPDQSSENFTIEMSLDFLIDLLVSDMHFERKMRASFKRDFGNKAMFVRDGGLRFLKGNVLEKYADKTILFAQMRKTFGDSIVILNELPMEEAFSLWKRHMDVDDTD</sequence>
<keyword evidence="2" id="KW-1185">Reference proteome</keyword>
<dbReference type="RefSeq" id="WP_408326201.1">
    <property type="nucleotide sequence ID" value="NZ_JAQQFH010000002.1"/>
</dbReference>